<protein>
    <submittedName>
        <fullName evidence="2">Uncharacterized protein</fullName>
    </submittedName>
</protein>
<feature type="transmembrane region" description="Helical" evidence="1">
    <location>
        <begin position="12"/>
        <end position="38"/>
    </location>
</feature>
<evidence type="ECO:0000313" key="2">
    <source>
        <dbReference type="EMBL" id="CDX04573.1"/>
    </source>
</evidence>
<evidence type="ECO:0000256" key="1">
    <source>
        <dbReference type="SAM" id="Phobius"/>
    </source>
</evidence>
<dbReference type="EMBL" id="LK996017">
    <property type="protein sequence ID" value="CDX04573.1"/>
    <property type="molecule type" value="Genomic_DNA"/>
</dbReference>
<gene>
    <name evidence="3" type="ORF">AT727_17410</name>
    <name evidence="2" type="ORF">DPCES_4687</name>
</gene>
<name>A0A098B6R1_DESHA</name>
<evidence type="ECO:0000313" key="4">
    <source>
        <dbReference type="Proteomes" id="UP000054623"/>
    </source>
</evidence>
<keyword evidence="1" id="KW-0472">Membrane</keyword>
<dbReference type="OMA" id="YRIMWAL"/>
<accession>A0A098B6R1</accession>
<dbReference type="Proteomes" id="UP000054623">
    <property type="component" value="Unassembled WGS sequence"/>
</dbReference>
<dbReference type="AlphaFoldDB" id="A0A098B6R1"/>
<reference evidence="3 4" key="2">
    <citation type="submission" date="2015-12" db="EMBL/GenBank/DDBJ databases">
        <title>Draft Genome Sequence of Desulfitobacterium hafniense Strain DH, a Sulfate-reducing Bacterium Isolated from Paddy Soils.</title>
        <authorList>
            <person name="Bao P."/>
            <person name="Zhang X."/>
            <person name="Li G."/>
        </authorList>
    </citation>
    <scope>NUCLEOTIDE SEQUENCE [LARGE SCALE GENOMIC DNA]</scope>
    <source>
        <strain evidence="3 4">DH</strain>
    </source>
</reference>
<sequence length="107" mass="12193">MPWLYRIVWSLAIIFFILAVVVFSIWAVLIGAVVYALYRVYLYFAQKKGIGYGKAGQSQRVHFKVYTNYKGPGQPGDQHSPRGFTNGEVIDMPVEEVTDSRNSFPKE</sequence>
<dbReference type="EMBL" id="LOCK01000011">
    <property type="protein sequence ID" value="KTE92709.1"/>
    <property type="molecule type" value="Genomic_DNA"/>
</dbReference>
<keyword evidence="1" id="KW-0812">Transmembrane</keyword>
<organism evidence="2">
    <name type="scientific">Desulfitobacterium hafniense</name>
    <name type="common">Desulfitobacterium frappieri</name>
    <dbReference type="NCBI Taxonomy" id="49338"/>
    <lineage>
        <taxon>Bacteria</taxon>
        <taxon>Bacillati</taxon>
        <taxon>Bacillota</taxon>
        <taxon>Clostridia</taxon>
        <taxon>Eubacteriales</taxon>
        <taxon>Desulfitobacteriaceae</taxon>
        <taxon>Desulfitobacterium</taxon>
    </lineage>
</organism>
<evidence type="ECO:0000313" key="3">
    <source>
        <dbReference type="EMBL" id="KTE92709.1"/>
    </source>
</evidence>
<keyword evidence="1" id="KW-1133">Transmembrane helix</keyword>
<dbReference type="RefSeq" id="WP_005807746.1">
    <property type="nucleotide sequence ID" value="NZ_CABKQQ010000002.1"/>
</dbReference>
<dbReference type="PATRIC" id="fig|49338.4.peg.5038"/>
<reference evidence="2" key="1">
    <citation type="submission" date="2014-07" db="EMBL/GenBank/DDBJ databases">
        <authorList>
            <person name="Hornung V.Bastian."/>
        </authorList>
    </citation>
    <scope>NUCLEOTIDE SEQUENCE</scope>
    <source>
        <strain evidence="2">PCE-S</strain>
    </source>
</reference>
<dbReference type="OrthoDB" id="1799169at2"/>
<proteinExistence type="predicted"/>